<evidence type="ECO:0000256" key="4">
    <source>
        <dbReference type="ARBA" id="ARBA00022723"/>
    </source>
</evidence>
<dbReference type="InterPro" id="IPR050121">
    <property type="entry name" value="Cytochrome_P450_monoxygenase"/>
</dbReference>
<keyword evidence="7" id="KW-0503">Monooxygenase</keyword>
<dbReference type="InterPro" id="IPR036396">
    <property type="entry name" value="Cyt_P450_sf"/>
</dbReference>
<dbReference type="RefSeq" id="XP_043009667.1">
    <property type="nucleotide sequence ID" value="XM_043151587.1"/>
</dbReference>
<dbReference type="PANTHER" id="PTHR24305:SF187">
    <property type="entry name" value="P450, PUTATIVE (EUROFUNG)-RELATED"/>
    <property type="match status" value="1"/>
</dbReference>
<keyword evidence="9" id="KW-0472">Membrane</keyword>
<evidence type="ECO:0000256" key="1">
    <source>
        <dbReference type="ARBA" id="ARBA00001971"/>
    </source>
</evidence>
<dbReference type="OrthoDB" id="6692864at2759"/>
<evidence type="ECO:0000256" key="5">
    <source>
        <dbReference type="ARBA" id="ARBA00023002"/>
    </source>
</evidence>
<evidence type="ECO:0000256" key="6">
    <source>
        <dbReference type="ARBA" id="ARBA00023004"/>
    </source>
</evidence>
<comment type="pathway">
    <text evidence="2">Secondary metabolite biosynthesis.</text>
</comment>
<comment type="caution">
    <text evidence="10">The sequence shown here is derived from an EMBL/GenBank/DDBJ whole genome shotgun (WGS) entry which is preliminary data.</text>
</comment>
<keyword evidence="11" id="KW-1185">Reference proteome</keyword>
<protein>
    <recommendedName>
        <fullName evidence="12">Cytochrome P450</fullName>
    </recommendedName>
</protein>
<dbReference type="GeneID" id="66075963"/>
<keyword evidence="9" id="KW-1133">Transmembrane helix</keyword>
<evidence type="ECO:0000256" key="7">
    <source>
        <dbReference type="ARBA" id="ARBA00023033"/>
    </source>
</evidence>
<dbReference type="SUPFAM" id="SSF48264">
    <property type="entry name" value="Cytochrome P450"/>
    <property type="match status" value="1"/>
</dbReference>
<proteinExistence type="inferred from homology"/>
<dbReference type="GO" id="GO:0016705">
    <property type="term" value="F:oxidoreductase activity, acting on paired donors, with incorporation or reduction of molecular oxygen"/>
    <property type="evidence" value="ECO:0007669"/>
    <property type="project" value="InterPro"/>
</dbReference>
<evidence type="ECO:0000313" key="10">
    <source>
        <dbReference type="EMBL" id="KAG7093197.1"/>
    </source>
</evidence>
<dbReference type="PRINTS" id="PR00385">
    <property type="entry name" value="P450"/>
</dbReference>
<evidence type="ECO:0000256" key="2">
    <source>
        <dbReference type="ARBA" id="ARBA00005179"/>
    </source>
</evidence>
<dbReference type="InterPro" id="IPR001128">
    <property type="entry name" value="Cyt_P450"/>
</dbReference>
<evidence type="ECO:0000313" key="11">
    <source>
        <dbReference type="Proteomes" id="UP001049176"/>
    </source>
</evidence>
<comment type="cofactor">
    <cofactor evidence="1 8">
        <name>heme</name>
        <dbReference type="ChEBI" id="CHEBI:30413"/>
    </cofactor>
</comment>
<dbReference type="Proteomes" id="UP001049176">
    <property type="component" value="Chromosome 4"/>
</dbReference>
<dbReference type="AlphaFoldDB" id="A0A9P7USV8"/>
<keyword evidence="8" id="KW-0349">Heme</keyword>
<feature type="transmembrane region" description="Helical" evidence="9">
    <location>
        <begin position="38"/>
        <end position="56"/>
    </location>
</feature>
<name>A0A9P7USV8_9AGAR</name>
<keyword evidence="9" id="KW-0812">Transmembrane</keyword>
<evidence type="ECO:0000256" key="8">
    <source>
        <dbReference type="PIRSR" id="PIRSR602401-1"/>
    </source>
</evidence>
<accession>A0A9P7USV8</accession>
<dbReference type="GO" id="GO:0020037">
    <property type="term" value="F:heme binding"/>
    <property type="evidence" value="ECO:0007669"/>
    <property type="project" value="InterPro"/>
</dbReference>
<feature type="transmembrane region" description="Helical" evidence="9">
    <location>
        <begin position="68"/>
        <end position="89"/>
    </location>
</feature>
<dbReference type="Pfam" id="PF00067">
    <property type="entry name" value="p450"/>
    <property type="match status" value="1"/>
</dbReference>
<keyword evidence="6 8" id="KW-0408">Iron</keyword>
<evidence type="ECO:0000256" key="3">
    <source>
        <dbReference type="ARBA" id="ARBA00010617"/>
    </source>
</evidence>
<dbReference type="PRINTS" id="PR00463">
    <property type="entry name" value="EP450I"/>
</dbReference>
<sequence>MLHTTMSPMYTRLTLSATGLALANHLFFNRHEADKKSLYRTIALLTAEPLILYAFNYPFLSSPSDIRLILWAYINFFSVLSASIVLYRLSPFHPLADVPGPALAKVSKLYGVWIWLKGQRHIRYKEMHEEYGPIIRIAPNEISVIDLDAMKAVLGPGGCIKGQAYSTRRDDRTEGSLLALTGEARVKRRRVWARGMSADAIRDYEPVVRQQANRLFERLYERTYKVVELGEWLNYFSFDFIVEVAFGSGSYMLNEGDKTDLCGAMDKFAYGIEFLSHVPWLLNLFRDLPIPKPALRIRNLGLELATKRIQDGPRRKDLWYHLTDEEGLEKVKPSGGAVASDGVLAVMAGADTTSAALRNFFYLIVANPKCYKRLQREIDSLYPPEADAMDSSKYNDLTYLDACINECLRMFPPLPTGGLREVPKGSGGKLIGSYFIPEGTQVHVPHHAVHRNPENYRHPDDFLPSRWLETESSQTPNINAFLPFSFGPENCIGKHLARRVMTMVICLLMQNLEFRFADDFDWESWPRKMKDYFVCSREPLHMFITPRM</sequence>
<feature type="binding site" description="axial binding residue" evidence="8">
    <location>
        <position position="491"/>
    </location>
    <ligand>
        <name>heme</name>
        <dbReference type="ChEBI" id="CHEBI:30413"/>
    </ligand>
    <ligandPart>
        <name>Fe</name>
        <dbReference type="ChEBI" id="CHEBI:18248"/>
    </ligandPart>
</feature>
<comment type="similarity">
    <text evidence="3">Belongs to the cytochrome P450 family.</text>
</comment>
<keyword evidence="4 8" id="KW-0479">Metal-binding</keyword>
<dbReference type="KEGG" id="more:E1B28_006887"/>
<evidence type="ECO:0000256" key="9">
    <source>
        <dbReference type="SAM" id="Phobius"/>
    </source>
</evidence>
<dbReference type="InterPro" id="IPR002401">
    <property type="entry name" value="Cyt_P450_E_grp-I"/>
</dbReference>
<gene>
    <name evidence="10" type="ORF">E1B28_006887</name>
</gene>
<reference evidence="10" key="1">
    <citation type="journal article" date="2021" name="Genome Biol. Evol.">
        <title>The assembled and annotated genome of the fairy-ring fungus Marasmius oreades.</title>
        <authorList>
            <person name="Hiltunen M."/>
            <person name="Ament-Velasquez S.L."/>
            <person name="Johannesson H."/>
        </authorList>
    </citation>
    <scope>NUCLEOTIDE SEQUENCE</scope>
    <source>
        <strain evidence="10">03SP1</strain>
    </source>
</reference>
<dbReference type="EMBL" id="CM032184">
    <property type="protein sequence ID" value="KAG7093197.1"/>
    <property type="molecule type" value="Genomic_DNA"/>
</dbReference>
<dbReference type="Gene3D" id="1.10.630.10">
    <property type="entry name" value="Cytochrome P450"/>
    <property type="match status" value="1"/>
</dbReference>
<dbReference type="GO" id="GO:0004497">
    <property type="term" value="F:monooxygenase activity"/>
    <property type="evidence" value="ECO:0007669"/>
    <property type="project" value="UniProtKB-KW"/>
</dbReference>
<evidence type="ECO:0008006" key="12">
    <source>
        <dbReference type="Google" id="ProtNLM"/>
    </source>
</evidence>
<dbReference type="GO" id="GO:0005506">
    <property type="term" value="F:iron ion binding"/>
    <property type="evidence" value="ECO:0007669"/>
    <property type="project" value="InterPro"/>
</dbReference>
<dbReference type="PANTHER" id="PTHR24305">
    <property type="entry name" value="CYTOCHROME P450"/>
    <property type="match status" value="1"/>
</dbReference>
<organism evidence="10 11">
    <name type="scientific">Marasmius oreades</name>
    <name type="common">fairy-ring Marasmius</name>
    <dbReference type="NCBI Taxonomy" id="181124"/>
    <lineage>
        <taxon>Eukaryota</taxon>
        <taxon>Fungi</taxon>
        <taxon>Dikarya</taxon>
        <taxon>Basidiomycota</taxon>
        <taxon>Agaricomycotina</taxon>
        <taxon>Agaricomycetes</taxon>
        <taxon>Agaricomycetidae</taxon>
        <taxon>Agaricales</taxon>
        <taxon>Marasmiineae</taxon>
        <taxon>Marasmiaceae</taxon>
        <taxon>Marasmius</taxon>
    </lineage>
</organism>
<keyword evidence="5" id="KW-0560">Oxidoreductase</keyword>